<dbReference type="EMBL" id="MLJW01000732">
    <property type="protein sequence ID" value="OIQ83127.1"/>
    <property type="molecule type" value="Genomic_DNA"/>
</dbReference>
<comment type="caution">
    <text evidence="3">The sequence shown here is derived from an EMBL/GenBank/DDBJ whole genome shotgun (WGS) entry which is preliminary data.</text>
</comment>
<gene>
    <name evidence="3" type="primary">ligT_8</name>
    <name evidence="3" type="ORF">GALL_350690</name>
</gene>
<sequence length="184" mass="20442">MQIKDSGPARLFFALWPETSLQQALYALAMEYPLRGKARVMRAETLHMTLQFLGQVERARLPQVVAAAAGIALPPFGFMLEQLSFWQHNRIGYAAPAGAVPALDQLARALQKQLTDAGFQPETRGFNPHVTLLRNVGQGLETQAIKPLMWQVNAFVLMESVMTGREVRYQMLHSWPLVAAAAPC</sequence>
<dbReference type="GO" id="GO:0004113">
    <property type="term" value="F:2',3'-cyclic-nucleotide 3'-phosphodiesterase activity"/>
    <property type="evidence" value="ECO:0007669"/>
    <property type="project" value="InterPro"/>
</dbReference>
<keyword evidence="1" id="KW-0378">Hydrolase</keyword>
<dbReference type="InterPro" id="IPR004175">
    <property type="entry name" value="RNA_CPDase"/>
</dbReference>
<dbReference type="GO" id="GO:0016874">
    <property type="term" value="F:ligase activity"/>
    <property type="evidence" value="ECO:0007669"/>
    <property type="project" value="UniProtKB-KW"/>
</dbReference>
<dbReference type="Pfam" id="PF02834">
    <property type="entry name" value="LigT_PEase"/>
    <property type="match status" value="2"/>
</dbReference>
<evidence type="ECO:0000259" key="2">
    <source>
        <dbReference type="Pfam" id="PF02834"/>
    </source>
</evidence>
<accession>A0A1J5QTB3</accession>
<dbReference type="Gene3D" id="3.90.1140.10">
    <property type="entry name" value="Cyclic phosphodiesterase"/>
    <property type="match status" value="1"/>
</dbReference>
<protein>
    <submittedName>
        <fullName evidence="3">2'-5'-RNA ligase</fullName>
        <ecNumber evidence="3">6.5.1.-</ecNumber>
    </submittedName>
</protein>
<dbReference type="SUPFAM" id="SSF55144">
    <property type="entry name" value="LigT-like"/>
    <property type="match status" value="1"/>
</dbReference>
<feature type="domain" description="Phosphoesterase HXTX" evidence="2">
    <location>
        <begin position="100"/>
        <end position="135"/>
    </location>
</feature>
<proteinExistence type="inferred from homology"/>
<evidence type="ECO:0000313" key="3">
    <source>
        <dbReference type="EMBL" id="OIQ83127.1"/>
    </source>
</evidence>
<dbReference type="EC" id="6.5.1.-" evidence="3"/>
<organism evidence="3">
    <name type="scientific">mine drainage metagenome</name>
    <dbReference type="NCBI Taxonomy" id="410659"/>
    <lineage>
        <taxon>unclassified sequences</taxon>
        <taxon>metagenomes</taxon>
        <taxon>ecological metagenomes</taxon>
    </lineage>
</organism>
<dbReference type="GO" id="GO:0008664">
    <property type="term" value="F:RNA 2',3'-cyclic 3'-phosphodiesterase activity"/>
    <property type="evidence" value="ECO:0007669"/>
    <property type="project" value="InterPro"/>
</dbReference>
<reference evidence="3" key="1">
    <citation type="submission" date="2016-10" db="EMBL/GenBank/DDBJ databases">
        <title>Sequence of Gallionella enrichment culture.</title>
        <authorList>
            <person name="Poehlein A."/>
            <person name="Muehling M."/>
            <person name="Daniel R."/>
        </authorList>
    </citation>
    <scope>NUCLEOTIDE SEQUENCE</scope>
</reference>
<dbReference type="PANTHER" id="PTHR35561">
    <property type="entry name" value="RNA 2',3'-CYCLIC PHOSPHODIESTERASE"/>
    <property type="match status" value="1"/>
</dbReference>
<dbReference type="PANTHER" id="PTHR35561:SF1">
    <property type="entry name" value="RNA 2',3'-CYCLIC PHOSPHODIESTERASE"/>
    <property type="match status" value="1"/>
</dbReference>
<dbReference type="InterPro" id="IPR014051">
    <property type="entry name" value="Phosphoesterase_HXTX"/>
</dbReference>
<dbReference type="NCBIfam" id="TIGR02258">
    <property type="entry name" value="2_5_ligase"/>
    <property type="match status" value="1"/>
</dbReference>
<feature type="domain" description="Phosphoesterase HXTX" evidence="2">
    <location>
        <begin position="16"/>
        <end position="89"/>
    </location>
</feature>
<dbReference type="AlphaFoldDB" id="A0A1J5QTB3"/>
<keyword evidence="3" id="KW-0436">Ligase</keyword>
<name>A0A1J5QTB3_9ZZZZ</name>
<dbReference type="HAMAP" id="MF_01940">
    <property type="entry name" value="RNA_CPDase"/>
    <property type="match status" value="1"/>
</dbReference>
<dbReference type="InterPro" id="IPR009097">
    <property type="entry name" value="Cyclic_Pdiesterase"/>
</dbReference>
<evidence type="ECO:0000256" key="1">
    <source>
        <dbReference type="ARBA" id="ARBA00022801"/>
    </source>
</evidence>